<feature type="transmembrane region" description="Helical" evidence="7">
    <location>
        <begin position="390"/>
        <end position="409"/>
    </location>
</feature>
<feature type="region of interest" description="Disordered" evidence="6">
    <location>
        <begin position="1363"/>
        <end position="1384"/>
    </location>
</feature>
<feature type="transmembrane region" description="Helical" evidence="7">
    <location>
        <begin position="174"/>
        <end position="195"/>
    </location>
</feature>
<evidence type="ECO:0000259" key="8">
    <source>
        <dbReference type="Pfam" id="PF07810"/>
    </source>
</evidence>
<feature type="transmembrane region" description="Helical" evidence="7">
    <location>
        <begin position="790"/>
        <end position="811"/>
    </location>
</feature>
<dbReference type="Pfam" id="PF07810">
    <property type="entry name" value="TMC"/>
    <property type="match status" value="1"/>
</dbReference>
<evidence type="ECO:0000256" key="5">
    <source>
        <dbReference type="ARBA" id="ARBA00023136"/>
    </source>
</evidence>
<feature type="region of interest" description="Disordered" evidence="6">
    <location>
        <begin position="1003"/>
        <end position="1022"/>
    </location>
</feature>
<feature type="region of interest" description="Disordered" evidence="6">
    <location>
        <begin position="1086"/>
        <end position="1113"/>
    </location>
</feature>
<keyword evidence="4 7" id="KW-1133">Transmembrane helix</keyword>
<gene>
    <name evidence="10" type="primary">LOC111087312</name>
</gene>
<dbReference type="InterPro" id="IPR012496">
    <property type="entry name" value="TMC_dom"/>
</dbReference>
<feature type="region of interest" description="Disordered" evidence="6">
    <location>
        <begin position="1055"/>
        <end position="1074"/>
    </location>
</feature>
<name>A0ABM1T054_LIMPO</name>
<proteinExistence type="inferred from homology"/>
<dbReference type="PANTHER" id="PTHR23302">
    <property type="entry name" value="TRANSMEMBRANE CHANNEL-RELATED"/>
    <property type="match status" value="1"/>
</dbReference>
<feature type="transmembrane region" description="Helical" evidence="7">
    <location>
        <begin position="257"/>
        <end position="275"/>
    </location>
</feature>
<dbReference type="Proteomes" id="UP000694941">
    <property type="component" value="Unplaced"/>
</dbReference>
<dbReference type="RefSeq" id="XP_022249260.1">
    <property type="nucleotide sequence ID" value="XM_022393552.1"/>
</dbReference>
<feature type="transmembrane region" description="Helical" evidence="7">
    <location>
        <begin position="901"/>
        <end position="924"/>
    </location>
</feature>
<sequence>MELGELNEDNLEALLLRQASERRKKRSRRGSSPFPADGNPLAQDRRRLSSFTTISGDETVISIDDADATEEEILENMRLYKYVIESIKNQPWRMKKKYNILRRAKSYVNKHEGELVHSKRSKDILAKYKVLMNKWFQRFKRVLANLVVTLTPWEMRIKRIESHFGSVVASYFTFLRWVFWINFFITTFVCCFLMVPEVLRGQDDSTGMRKEIESEEQDSALNLKAIWDFEGYLKYSPLFYGYYSNREMTEEGYRLPLAYFLTSLAVYIFSFFAILRRMAENSRMSKLSEKDEECTFTWKLFTGWDYMIGHAETAFNKTASLIMSFKEAILEEKEKKKEERDWKVIILRIIANFMVIILLASSAYAVVLVVQRSQEAEAESSWWRQNEVTFVVSFISIVFPNLFELIGMLEQYHPRVQLRWQLARILMLYLLNLYTLIFALYGKVDKMTTALFELKTNISTLLEQKTFLSTVFPSSEFYQTLNTTMVEPYHTPISLNLQLLHAENDSAQPKTTACNFTLLLNCTTIILSWIRNVAAEKKLGLNGTNESKDGLINKNGFYNFSGIEEDNDAVEWLNVWNYTDINFSNDATLVKNNNTTQTDSFRDDVLNRILKTPFANISDVHNDTYSLILNKSLQNWLANHIQEIDSKINDSIYNCVIFISKCIEGIKKMSENDVFMSSTWPFEVDPLVTTTSKTPIVSYDSDEESTTSSSTTDLIFANASTLSSCDGLECLSDVTKGSTLRNEVPTTTAECLGSECSKEQDIVQLILHSDESTREQLRKLCWETMFGQELVKLTVMDLIMTIISIILMDFIRAIFVRYANNCWCWDLEKKFPGYGDFKIAENILHLVNNQGMIWMGMFFSPGLPALNTVKLCILMYVRSWAVLTCNIPHENVFKASRSNNFYFALLLIMLFLCTLPVGFAIVWLEPSWHCGPFSGYGRIYRVFTSYLRNVLPSWMNNIIEYLTSPGLVIPLLLLLVLIIYYLISLTGSLREANNDLKIQLRRERSHEKEASNDANAGKEGGGGDKTLANKWLITKNILPVLPTCNKFRELNHLTETEIEQEDEESHTTDTSVKRQVQYPLRTEENHLDSPSHRLNDHNRITEESPRRGGDGGTVPLITISHPIEKHTDINKTLSLPHQCSTDSTGSVRAHSPEQTEMTETSTGNNHSIVEDEEMKSETEFSTNKIKNENYNITYHQGAENDEIVDNVNHGHPLTTQVPIQNNHVYVSKDQGSVELADNTPVDIDTLCNNLSHTSAIPTAHENNQNNTMSKDLASTVQNSDRCYELEGLSPVSQSEMLNSSELTEVNVTHLQPSLGDVSELPTYCTNTENEQPEHPNQASEISTLHLAIPTPEPVPETHATPLETSLIQSSRTEEGSTPVDTLLW</sequence>
<comment type="similarity">
    <text evidence="2">Belongs to the TMC family.</text>
</comment>
<keyword evidence="5 7" id="KW-0472">Membrane</keyword>
<feature type="region of interest" description="Disordered" evidence="6">
    <location>
        <begin position="20"/>
        <end position="42"/>
    </location>
</feature>
<evidence type="ECO:0000313" key="9">
    <source>
        <dbReference type="Proteomes" id="UP000694941"/>
    </source>
</evidence>
<evidence type="ECO:0000256" key="3">
    <source>
        <dbReference type="ARBA" id="ARBA00022692"/>
    </source>
</evidence>
<feature type="compositionally biased region" description="Basic and acidic residues" evidence="6">
    <location>
        <begin position="1086"/>
        <end position="1109"/>
    </location>
</feature>
<feature type="transmembrane region" description="Helical" evidence="7">
    <location>
        <begin position="961"/>
        <end position="983"/>
    </location>
</feature>
<feature type="compositionally biased region" description="Polar residues" evidence="6">
    <location>
        <begin position="1138"/>
        <end position="1167"/>
    </location>
</feature>
<dbReference type="GeneID" id="111087312"/>
<feature type="transmembrane region" description="Helical" evidence="7">
    <location>
        <begin position="421"/>
        <end position="441"/>
    </location>
</feature>
<evidence type="ECO:0000256" key="7">
    <source>
        <dbReference type="SAM" id="Phobius"/>
    </source>
</evidence>
<evidence type="ECO:0000256" key="2">
    <source>
        <dbReference type="ARBA" id="ARBA00006510"/>
    </source>
</evidence>
<accession>A0ABM1T054</accession>
<feature type="transmembrane region" description="Helical" evidence="7">
    <location>
        <begin position="345"/>
        <end position="370"/>
    </location>
</feature>
<reference evidence="10" key="1">
    <citation type="submission" date="2025-08" db="UniProtKB">
        <authorList>
            <consortium name="RefSeq"/>
        </authorList>
    </citation>
    <scope>IDENTIFICATION</scope>
    <source>
        <tissue evidence="10">Muscle</tissue>
    </source>
</reference>
<dbReference type="InterPro" id="IPR038900">
    <property type="entry name" value="TMC"/>
</dbReference>
<keyword evidence="9" id="KW-1185">Reference proteome</keyword>
<evidence type="ECO:0000313" key="10">
    <source>
        <dbReference type="RefSeq" id="XP_022249260.1"/>
    </source>
</evidence>
<protein>
    <submittedName>
        <fullName evidence="10">LOW QUALITY PROTEIN: transmembrane channel-like protein 2</fullName>
    </submittedName>
</protein>
<evidence type="ECO:0000256" key="1">
    <source>
        <dbReference type="ARBA" id="ARBA00004141"/>
    </source>
</evidence>
<keyword evidence="3 7" id="KW-0812">Transmembrane</keyword>
<organism evidence="9 10">
    <name type="scientific">Limulus polyphemus</name>
    <name type="common">Atlantic horseshoe crab</name>
    <dbReference type="NCBI Taxonomy" id="6850"/>
    <lineage>
        <taxon>Eukaryota</taxon>
        <taxon>Metazoa</taxon>
        <taxon>Ecdysozoa</taxon>
        <taxon>Arthropoda</taxon>
        <taxon>Chelicerata</taxon>
        <taxon>Merostomata</taxon>
        <taxon>Xiphosura</taxon>
        <taxon>Limulidae</taxon>
        <taxon>Limulus</taxon>
    </lineage>
</organism>
<comment type="subcellular location">
    <subcellularLocation>
        <location evidence="1">Membrane</location>
        <topology evidence="1">Multi-pass membrane protein</topology>
    </subcellularLocation>
</comment>
<feature type="domain" description="TMC" evidence="8">
    <location>
        <begin position="781"/>
        <end position="896"/>
    </location>
</feature>
<evidence type="ECO:0000256" key="6">
    <source>
        <dbReference type="SAM" id="MobiDB-lite"/>
    </source>
</evidence>
<dbReference type="PANTHER" id="PTHR23302:SF40">
    <property type="entry name" value="TRANSMEMBRANE CHANNEL-LIKE PROTEIN"/>
    <property type="match status" value="1"/>
</dbReference>
<feature type="region of interest" description="Disordered" evidence="6">
    <location>
        <begin position="1138"/>
        <end position="1176"/>
    </location>
</feature>
<evidence type="ECO:0000256" key="4">
    <source>
        <dbReference type="ARBA" id="ARBA00022989"/>
    </source>
</evidence>